<evidence type="ECO:0000313" key="2">
    <source>
        <dbReference type="Proteomes" id="UP000005801"/>
    </source>
</evidence>
<gene>
    <name evidence="1" type="ORF">PPSIR1_06556</name>
</gene>
<protein>
    <submittedName>
        <fullName evidence="1">Uncharacterized protein</fullName>
    </submittedName>
</protein>
<dbReference type="AlphaFoldDB" id="A6GHG5"/>
<dbReference type="Proteomes" id="UP000005801">
    <property type="component" value="Unassembled WGS sequence"/>
</dbReference>
<name>A6GHG5_9BACT</name>
<evidence type="ECO:0000313" key="1">
    <source>
        <dbReference type="EMBL" id="EDM74682.1"/>
    </source>
</evidence>
<accession>A6GHG5</accession>
<sequence length="345" mass="36593">MSNVALLHAQALHLSLSNSQEAPAATSDIALALEQAPAPALDEAWSVARTRAVVEALITDCVGAISMVEIGPAAKVRESAMRTVSGVAASYASAGQHVASKTISTLKKLTQAQLETMRLSEAEVRRANQVCYAAGKVWSAATGSGAPSEVAALRSKVEDKHLRLSRFTEANLERMLLGGQMFNALRKAINAAGGRTKLEVKSAASARRRCAEDFFEASPLPRQLGIRVSDLDVYIRSGFGEDKAGWQRVALGNAASGEANDELGARIQGAAEGEGGWQLPRIDIGNAVEAALEESALASDLDILQAAITIHSQGGRQAYRDRAEGYFRDLRARREAGDPWSFPGA</sequence>
<comment type="caution">
    <text evidence="1">The sequence shown here is derived from an EMBL/GenBank/DDBJ whole genome shotgun (WGS) entry which is preliminary data.</text>
</comment>
<keyword evidence="2" id="KW-1185">Reference proteome</keyword>
<proteinExistence type="predicted"/>
<reference evidence="1 2" key="1">
    <citation type="submission" date="2007-06" db="EMBL/GenBank/DDBJ databases">
        <authorList>
            <person name="Shimkets L."/>
            <person name="Ferriera S."/>
            <person name="Johnson J."/>
            <person name="Kravitz S."/>
            <person name="Beeson K."/>
            <person name="Sutton G."/>
            <person name="Rogers Y.-H."/>
            <person name="Friedman R."/>
            <person name="Frazier M."/>
            <person name="Venter J.C."/>
        </authorList>
    </citation>
    <scope>NUCLEOTIDE SEQUENCE [LARGE SCALE GENOMIC DNA]</scope>
    <source>
        <strain evidence="1 2">SIR-1</strain>
    </source>
</reference>
<dbReference type="EMBL" id="ABCS01000119">
    <property type="protein sequence ID" value="EDM74682.1"/>
    <property type="molecule type" value="Genomic_DNA"/>
</dbReference>
<organism evidence="1 2">
    <name type="scientific">Plesiocystis pacifica SIR-1</name>
    <dbReference type="NCBI Taxonomy" id="391625"/>
    <lineage>
        <taxon>Bacteria</taxon>
        <taxon>Pseudomonadati</taxon>
        <taxon>Myxococcota</taxon>
        <taxon>Polyangia</taxon>
        <taxon>Nannocystales</taxon>
        <taxon>Nannocystaceae</taxon>
        <taxon>Plesiocystis</taxon>
    </lineage>
</organism>
<dbReference type="STRING" id="391625.PPSIR1_06556"/>